<evidence type="ECO:0000256" key="1">
    <source>
        <dbReference type="SAM" id="SignalP"/>
    </source>
</evidence>
<keyword evidence="1" id="KW-0732">Signal</keyword>
<organism evidence="2 3">
    <name type="scientific">Populus trichocarpa</name>
    <name type="common">Western balsam poplar</name>
    <name type="synonym">Populus balsamifera subsp. trichocarpa</name>
    <dbReference type="NCBI Taxonomy" id="3694"/>
    <lineage>
        <taxon>Eukaryota</taxon>
        <taxon>Viridiplantae</taxon>
        <taxon>Streptophyta</taxon>
        <taxon>Embryophyta</taxon>
        <taxon>Tracheophyta</taxon>
        <taxon>Spermatophyta</taxon>
        <taxon>Magnoliopsida</taxon>
        <taxon>eudicotyledons</taxon>
        <taxon>Gunneridae</taxon>
        <taxon>Pentapetalae</taxon>
        <taxon>rosids</taxon>
        <taxon>fabids</taxon>
        <taxon>Malpighiales</taxon>
        <taxon>Salicaceae</taxon>
        <taxon>Saliceae</taxon>
        <taxon>Populus</taxon>
    </lineage>
</organism>
<name>A0A2K1YL00_POPTR</name>
<feature type="chain" id="PRO_5014325229" description="Secreted protein" evidence="1">
    <location>
        <begin position="28"/>
        <end position="67"/>
    </location>
</feature>
<evidence type="ECO:0000313" key="3">
    <source>
        <dbReference type="Proteomes" id="UP000006729"/>
    </source>
</evidence>
<dbReference type="InParanoid" id="A0A2K1YL00"/>
<evidence type="ECO:0008006" key="4">
    <source>
        <dbReference type="Google" id="ProtNLM"/>
    </source>
</evidence>
<dbReference type="Proteomes" id="UP000006729">
    <property type="component" value="Chromosome 11"/>
</dbReference>
<proteinExistence type="predicted"/>
<protein>
    <recommendedName>
        <fullName evidence="4">Secreted protein</fullName>
    </recommendedName>
</protein>
<dbReference type="AlphaFoldDB" id="A0A2K1YL00"/>
<accession>A0A2K1YL00</accession>
<evidence type="ECO:0000313" key="2">
    <source>
        <dbReference type="EMBL" id="PNT13711.1"/>
    </source>
</evidence>
<sequence>MWGGDFFFPLLLPSFLVFLPKQPGKLARERRVKSQCWLIGSRPNEPRIPLGILVDGTESCGTEGLNS</sequence>
<reference evidence="2 3" key="1">
    <citation type="journal article" date="2006" name="Science">
        <title>The genome of black cottonwood, Populus trichocarpa (Torr. &amp; Gray).</title>
        <authorList>
            <person name="Tuskan G.A."/>
            <person name="Difazio S."/>
            <person name="Jansson S."/>
            <person name="Bohlmann J."/>
            <person name="Grigoriev I."/>
            <person name="Hellsten U."/>
            <person name="Putnam N."/>
            <person name="Ralph S."/>
            <person name="Rombauts S."/>
            <person name="Salamov A."/>
            <person name="Schein J."/>
            <person name="Sterck L."/>
            <person name="Aerts A."/>
            <person name="Bhalerao R.R."/>
            <person name="Bhalerao R.P."/>
            <person name="Blaudez D."/>
            <person name="Boerjan W."/>
            <person name="Brun A."/>
            <person name="Brunner A."/>
            <person name="Busov V."/>
            <person name="Campbell M."/>
            <person name="Carlson J."/>
            <person name="Chalot M."/>
            <person name="Chapman J."/>
            <person name="Chen G.L."/>
            <person name="Cooper D."/>
            <person name="Coutinho P.M."/>
            <person name="Couturier J."/>
            <person name="Covert S."/>
            <person name="Cronk Q."/>
            <person name="Cunningham R."/>
            <person name="Davis J."/>
            <person name="Degroeve S."/>
            <person name="Dejardin A."/>
            <person name="Depamphilis C."/>
            <person name="Detter J."/>
            <person name="Dirks B."/>
            <person name="Dubchak I."/>
            <person name="Duplessis S."/>
            <person name="Ehlting J."/>
            <person name="Ellis B."/>
            <person name="Gendler K."/>
            <person name="Goodstein D."/>
            <person name="Gribskov M."/>
            <person name="Grimwood J."/>
            <person name="Groover A."/>
            <person name="Gunter L."/>
            <person name="Hamberger B."/>
            <person name="Heinze B."/>
            <person name="Helariutta Y."/>
            <person name="Henrissat B."/>
            <person name="Holligan D."/>
            <person name="Holt R."/>
            <person name="Huang W."/>
            <person name="Islam-Faridi N."/>
            <person name="Jones S."/>
            <person name="Jones-Rhoades M."/>
            <person name="Jorgensen R."/>
            <person name="Joshi C."/>
            <person name="Kangasjarvi J."/>
            <person name="Karlsson J."/>
            <person name="Kelleher C."/>
            <person name="Kirkpatrick R."/>
            <person name="Kirst M."/>
            <person name="Kohler A."/>
            <person name="Kalluri U."/>
            <person name="Larimer F."/>
            <person name="Leebens-Mack J."/>
            <person name="Leple J.C."/>
            <person name="Locascio P."/>
            <person name="Lou Y."/>
            <person name="Lucas S."/>
            <person name="Martin F."/>
            <person name="Montanini B."/>
            <person name="Napoli C."/>
            <person name="Nelson D.R."/>
            <person name="Nelson C."/>
            <person name="Nieminen K."/>
            <person name="Nilsson O."/>
            <person name="Pereda V."/>
            <person name="Peter G."/>
            <person name="Philippe R."/>
            <person name="Pilate G."/>
            <person name="Poliakov A."/>
            <person name="Razumovskaya J."/>
            <person name="Richardson P."/>
            <person name="Rinaldi C."/>
            <person name="Ritland K."/>
            <person name="Rouze P."/>
            <person name="Ryaboy D."/>
            <person name="Schmutz J."/>
            <person name="Schrader J."/>
            <person name="Segerman B."/>
            <person name="Shin H."/>
            <person name="Siddiqui A."/>
            <person name="Sterky F."/>
            <person name="Terry A."/>
            <person name="Tsai C.J."/>
            <person name="Uberbacher E."/>
            <person name="Unneberg P."/>
            <person name="Vahala J."/>
            <person name="Wall K."/>
            <person name="Wessler S."/>
            <person name="Yang G."/>
            <person name="Yin T."/>
            <person name="Douglas C."/>
            <person name="Marra M."/>
            <person name="Sandberg G."/>
            <person name="Van de Peer Y."/>
            <person name="Rokhsar D."/>
        </authorList>
    </citation>
    <scope>NUCLEOTIDE SEQUENCE [LARGE SCALE GENOMIC DNA]</scope>
    <source>
        <strain evidence="3">cv. Nisqually</strain>
    </source>
</reference>
<dbReference type="EMBL" id="CM009300">
    <property type="protein sequence ID" value="PNT13711.1"/>
    <property type="molecule type" value="Genomic_DNA"/>
</dbReference>
<gene>
    <name evidence="2" type="ORF">POPTR_011G157200</name>
</gene>
<keyword evidence="3" id="KW-1185">Reference proteome</keyword>
<feature type="signal peptide" evidence="1">
    <location>
        <begin position="1"/>
        <end position="27"/>
    </location>
</feature>